<organism evidence="1 2">
    <name type="scientific">Athelia psychrophila</name>
    <dbReference type="NCBI Taxonomy" id="1759441"/>
    <lineage>
        <taxon>Eukaryota</taxon>
        <taxon>Fungi</taxon>
        <taxon>Dikarya</taxon>
        <taxon>Basidiomycota</taxon>
        <taxon>Agaricomycotina</taxon>
        <taxon>Agaricomycetes</taxon>
        <taxon>Agaricomycetidae</taxon>
        <taxon>Atheliales</taxon>
        <taxon>Atheliaceae</taxon>
        <taxon>Athelia</taxon>
    </lineage>
</organism>
<protein>
    <submittedName>
        <fullName evidence="1">Uncharacterized protein</fullName>
    </submittedName>
</protein>
<evidence type="ECO:0000313" key="2">
    <source>
        <dbReference type="Proteomes" id="UP000076532"/>
    </source>
</evidence>
<name>A0A166EF90_9AGAM</name>
<dbReference type="Proteomes" id="UP000076532">
    <property type="component" value="Unassembled WGS sequence"/>
</dbReference>
<dbReference type="AlphaFoldDB" id="A0A166EF90"/>
<sequence>MQTLYSWLRSENNTWCILLSMRYNISPPRAYPSPQHPHSRISAPRPHRRQIRPLRILAGCRPSTT</sequence>
<dbReference type="EMBL" id="KV417601">
    <property type="protein sequence ID" value="KZP15703.1"/>
    <property type="molecule type" value="Genomic_DNA"/>
</dbReference>
<gene>
    <name evidence="1" type="ORF">FIBSPDRAFT_866847</name>
</gene>
<keyword evidence="2" id="KW-1185">Reference proteome</keyword>
<accession>A0A166EF90</accession>
<proteinExistence type="predicted"/>
<evidence type="ECO:0000313" key="1">
    <source>
        <dbReference type="EMBL" id="KZP15703.1"/>
    </source>
</evidence>
<reference evidence="1 2" key="1">
    <citation type="journal article" date="2016" name="Mol. Biol. Evol.">
        <title>Comparative Genomics of Early-Diverging Mushroom-Forming Fungi Provides Insights into the Origins of Lignocellulose Decay Capabilities.</title>
        <authorList>
            <person name="Nagy L.G."/>
            <person name="Riley R."/>
            <person name="Tritt A."/>
            <person name="Adam C."/>
            <person name="Daum C."/>
            <person name="Floudas D."/>
            <person name="Sun H."/>
            <person name="Yadav J.S."/>
            <person name="Pangilinan J."/>
            <person name="Larsson K.H."/>
            <person name="Matsuura K."/>
            <person name="Barry K."/>
            <person name="Labutti K."/>
            <person name="Kuo R."/>
            <person name="Ohm R.A."/>
            <person name="Bhattacharya S.S."/>
            <person name="Shirouzu T."/>
            <person name="Yoshinaga Y."/>
            <person name="Martin F.M."/>
            <person name="Grigoriev I.V."/>
            <person name="Hibbett D.S."/>
        </authorList>
    </citation>
    <scope>NUCLEOTIDE SEQUENCE [LARGE SCALE GENOMIC DNA]</scope>
    <source>
        <strain evidence="1 2">CBS 109695</strain>
    </source>
</reference>